<proteinExistence type="predicted"/>
<reference evidence="1 2" key="1">
    <citation type="journal article" date="2013" name="Curr. Biol.">
        <title>The Genome of the Foraminiferan Reticulomyxa filosa.</title>
        <authorList>
            <person name="Glockner G."/>
            <person name="Hulsmann N."/>
            <person name="Schleicher M."/>
            <person name="Noegel A.A."/>
            <person name="Eichinger L."/>
            <person name="Gallinger C."/>
            <person name="Pawlowski J."/>
            <person name="Sierra R."/>
            <person name="Euteneuer U."/>
            <person name="Pillet L."/>
            <person name="Moustafa A."/>
            <person name="Platzer M."/>
            <person name="Groth M."/>
            <person name="Szafranski K."/>
            <person name="Schliwa M."/>
        </authorList>
    </citation>
    <scope>NUCLEOTIDE SEQUENCE [LARGE SCALE GENOMIC DNA]</scope>
</reference>
<dbReference type="EMBL" id="ASPP01015857">
    <property type="protein sequence ID" value="ETO17864.1"/>
    <property type="molecule type" value="Genomic_DNA"/>
</dbReference>
<evidence type="ECO:0000313" key="1">
    <source>
        <dbReference type="EMBL" id="ETO17864.1"/>
    </source>
</evidence>
<dbReference type="Proteomes" id="UP000023152">
    <property type="component" value="Unassembled WGS sequence"/>
</dbReference>
<organism evidence="1 2">
    <name type="scientific">Reticulomyxa filosa</name>
    <dbReference type="NCBI Taxonomy" id="46433"/>
    <lineage>
        <taxon>Eukaryota</taxon>
        <taxon>Sar</taxon>
        <taxon>Rhizaria</taxon>
        <taxon>Retaria</taxon>
        <taxon>Foraminifera</taxon>
        <taxon>Monothalamids</taxon>
        <taxon>Reticulomyxidae</taxon>
        <taxon>Reticulomyxa</taxon>
    </lineage>
</organism>
<keyword evidence="2" id="KW-1185">Reference proteome</keyword>
<protein>
    <submittedName>
        <fullName evidence="1">Uncharacterized protein</fullName>
    </submittedName>
</protein>
<accession>X6MVM3</accession>
<evidence type="ECO:0000313" key="2">
    <source>
        <dbReference type="Proteomes" id="UP000023152"/>
    </source>
</evidence>
<dbReference type="AlphaFoldDB" id="X6MVM3"/>
<sequence length="272" mass="32359">MMSCSKMMHATSELSYIILKKEIQLFKTIKRARTKKKLKKKKLNGGNNAHAKKLALSTVGASTVKKKLDKHKMLMSSDKNLKSSSKMYYLNNGNMIPTTTRLAKTTDFLYVLTTRDKQTQIYENLDSTMCKFGINPLLQCRNEVNYFTSNFFFSKRTGCCTQYERLQRLKKYESEASTFHNDDSIRYYFKLWKNHHKINIQKKDLWCQNTKEIHRYRMANYLTHWFAEYQCAKTFRQKYFVTRIFVDWNYITKMNKNFKEQAFAGSGLHTKK</sequence>
<name>X6MVM3_RETFI</name>
<gene>
    <name evidence="1" type="ORF">RFI_19446</name>
</gene>
<comment type="caution">
    <text evidence="1">The sequence shown here is derived from an EMBL/GenBank/DDBJ whole genome shotgun (WGS) entry which is preliminary data.</text>
</comment>